<reference evidence="2" key="1">
    <citation type="submission" date="2022-04" db="EMBL/GenBank/DDBJ databases">
        <title>Carnegiea gigantea Genome sequencing and assembly v2.</title>
        <authorList>
            <person name="Copetti D."/>
            <person name="Sanderson M.J."/>
            <person name="Burquez A."/>
            <person name="Wojciechowski M.F."/>
        </authorList>
    </citation>
    <scope>NUCLEOTIDE SEQUENCE</scope>
    <source>
        <strain evidence="2">SGP5-SGP5p</strain>
        <tissue evidence="2">Aerial part</tissue>
    </source>
</reference>
<name>A0A9Q1JII4_9CARY</name>
<evidence type="ECO:0000313" key="2">
    <source>
        <dbReference type="EMBL" id="KAJ8421491.1"/>
    </source>
</evidence>
<gene>
    <name evidence="2" type="ORF">Cgig2_021465</name>
    <name evidence="3" type="ORF">Cgig2_023260</name>
</gene>
<protein>
    <submittedName>
        <fullName evidence="2">Uncharacterized protein</fullName>
    </submittedName>
</protein>
<proteinExistence type="predicted"/>
<evidence type="ECO:0000256" key="1">
    <source>
        <dbReference type="SAM" id="MobiDB-lite"/>
    </source>
</evidence>
<feature type="compositionally biased region" description="Polar residues" evidence="1">
    <location>
        <begin position="95"/>
        <end position="106"/>
    </location>
</feature>
<feature type="compositionally biased region" description="Basic and acidic residues" evidence="1">
    <location>
        <begin position="126"/>
        <end position="149"/>
    </location>
</feature>
<feature type="region of interest" description="Disordered" evidence="1">
    <location>
        <begin position="92"/>
        <end position="167"/>
    </location>
</feature>
<comment type="caution">
    <text evidence="2">The sequence shown here is derived from an EMBL/GenBank/DDBJ whole genome shotgun (WGS) entry which is preliminary data.</text>
</comment>
<evidence type="ECO:0000313" key="4">
    <source>
        <dbReference type="Proteomes" id="UP001153076"/>
    </source>
</evidence>
<sequence>MSAPTDPEKVRIYRSIFTFTATKFKPLSLLNEGARLTSPLPMAKPADLVVDNRSDLVKVVAAPVVGQRTYRDARGPIYDVSVADVRQAGHVDWPGSSSANETSISKPSEAFSTGLRGQPGGFYEEGSEKEARGLVKEGGKGRRRGENERPFLVPPEPGGACGEGVPRRNKGMKGRFALDAFYPIQNDGSVVKGSVEASFFSIVLKVINTTCL</sequence>
<dbReference type="AlphaFoldDB" id="A0A9Q1JII4"/>
<accession>A0A9Q1JII4</accession>
<dbReference type="EMBL" id="JAKOGI010002696">
    <property type="protein sequence ID" value="KAJ8421491.1"/>
    <property type="molecule type" value="Genomic_DNA"/>
</dbReference>
<keyword evidence="4" id="KW-1185">Reference proteome</keyword>
<evidence type="ECO:0000313" key="3">
    <source>
        <dbReference type="EMBL" id="KAJ8422834.1"/>
    </source>
</evidence>
<dbReference type="EMBL" id="JAKOGI010002132">
    <property type="protein sequence ID" value="KAJ8422834.1"/>
    <property type="molecule type" value="Genomic_DNA"/>
</dbReference>
<dbReference type="OrthoDB" id="1668837at2759"/>
<organism evidence="2 4">
    <name type="scientific">Carnegiea gigantea</name>
    <dbReference type="NCBI Taxonomy" id="171969"/>
    <lineage>
        <taxon>Eukaryota</taxon>
        <taxon>Viridiplantae</taxon>
        <taxon>Streptophyta</taxon>
        <taxon>Embryophyta</taxon>
        <taxon>Tracheophyta</taxon>
        <taxon>Spermatophyta</taxon>
        <taxon>Magnoliopsida</taxon>
        <taxon>eudicotyledons</taxon>
        <taxon>Gunneridae</taxon>
        <taxon>Pentapetalae</taxon>
        <taxon>Caryophyllales</taxon>
        <taxon>Cactineae</taxon>
        <taxon>Cactaceae</taxon>
        <taxon>Cactoideae</taxon>
        <taxon>Echinocereeae</taxon>
        <taxon>Carnegiea</taxon>
    </lineage>
</organism>
<dbReference type="Proteomes" id="UP001153076">
    <property type="component" value="Unassembled WGS sequence"/>
</dbReference>